<dbReference type="AlphaFoldDB" id="A0AAV2TXU4"/>
<organism evidence="2 3">
    <name type="scientific">Calicophoron daubneyi</name>
    <name type="common">Rumen fluke</name>
    <name type="synonym">Paramphistomum daubneyi</name>
    <dbReference type="NCBI Taxonomy" id="300641"/>
    <lineage>
        <taxon>Eukaryota</taxon>
        <taxon>Metazoa</taxon>
        <taxon>Spiralia</taxon>
        <taxon>Lophotrochozoa</taxon>
        <taxon>Platyhelminthes</taxon>
        <taxon>Trematoda</taxon>
        <taxon>Digenea</taxon>
        <taxon>Plagiorchiida</taxon>
        <taxon>Pronocephalata</taxon>
        <taxon>Paramphistomoidea</taxon>
        <taxon>Paramphistomidae</taxon>
        <taxon>Calicophoron</taxon>
    </lineage>
</organism>
<sequence>MVESENHLTGFVEYPPRGQNIGRAALMWTPEAKFEWFNRAIRCPIKLILLRWFSPLQRFIWSDKNEPPGNDKQWKRLSFAEMVDDLFSENPTTRAWALRKTRQLMMDFPDRLMFNVIRINKPPKLVDDMSSYEQAYLPGKSDGKHSGRFEVTGTEEQLNGDCKCEQTDARQTQIPNTRLPD</sequence>
<proteinExistence type="predicted"/>
<evidence type="ECO:0000313" key="3">
    <source>
        <dbReference type="Proteomes" id="UP001497525"/>
    </source>
</evidence>
<feature type="region of interest" description="Disordered" evidence="1">
    <location>
        <begin position="154"/>
        <end position="181"/>
    </location>
</feature>
<comment type="caution">
    <text evidence="2">The sequence shown here is derived from an EMBL/GenBank/DDBJ whole genome shotgun (WGS) entry which is preliminary data.</text>
</comment>
<dbReference type="Proteomes" id="UP001497525">
    <property type="component" value="Unassembled WGS sequence"/>
</dbReference>
<gene>
    <name evidence="2" type="ORF">CDAUBV1_LOCUS17003</name>
</gene>
<evidence type="ECO:0000256" key="1">
    <source>
        <dbReference type="SAM" id="MobiDB-lite"/>
    </source>
</evidence>
<protein>
    <submittedName>
        <fullName evidence="2">Uncharacterized protein</fullName>
    </submittedName>
</protein>
<dbReference type="EMBL" id="CAXLJL010000933">
    <property type="protein sequence ID" value="CAL5141672.1"/>
    <property type="molecule type" value="Genomic_DNA"/>
</dbReference>
<accession>A0AAV2TXU4</accession>
<feature type="compositionally biased region" description="Polar residues" evidence="1">
    <location>
        <begin position="169"/>
        <end position="181"/>
    </location>
</feature>
<reference evidence="2" key="1">
    <citation type="submission" date="2024-06" db="EMBL/GenBank/DDBJ databases">
        <authorList>
            <person name="Liu X."/>
            <person name="Lenzi L."/>
            <person name="Haldenby T S."/>
            <person name="Uol C."/>
        </authorList>
    </citation>
    <scope>NUCLEOTIDE SEQUENCE</scope>
</reference>
<evidence type="ECO:0000313" key="2">
    <source>
        <dbReference type="EMBL" id="CAL5141672.1"/>
    </source>
</evidence>
<name>A0AAV2TXU4_CALDB</name>